<dbReference type="OrthoDB" id="288503at2759"/>
<protein>
    <submittedName>
        <fullName evidence="1">Uncharacterized protein</fullName>
    </submittedName>
</protein>
<reference evidence="1" key="1">
    <citation type="submission" date="2021-01" db="EMBL/GenBank/DDBJ databases">
        <authorList>
            <consortium name="Genoscope - CEA"/>
            <person name="William W."/>
        </authorList>
    </citation>
    <scope>NUCLEOTIDE SEQUENCE</scope>
</reference>
<gene>
    <name evidence="1" type="ORF">PSON_ATCC_30995.1.T0240309</name>
</gene>
<proteinExistence type="predicted"/>
<organism evidence="1 2">
    <name type="scientific">Paramecium sonneborni</name>
    <dbReference type="NCBI Taxonomy" id="65129"/>
    <lineage>
        <taxon>Eukaryota</taxon>
        <taxon>Sar</taxon>
        <taxon>Alveolata</taxon>
        <taxon>Ciliophora</taxon>
        <taxon>Intramacronucleata</taxon>
        <taxon>Oligohymenophorea</taxon>
        <taxon>Peniculida</taxon>
        <taxon>Parameciidae</taxon>
        <taxon>Paramecium</taxon>
    </lineage>
</organism>
<evidence type="ECO:0000313" key="2">
    <source>
        <dbReference type="Proteomes" id="UP000692954"/>
    </source>
</evidence>
<dbReference type="Proteomes" id="UP000692954">
    <property type="component" value="Unassembled WGS sequence"/>
</dbReference>
<dbReference type="AlphaFoldDB" id="A0A8S1LLU8"/>
<name>A0A8S1LLU8_9CILI</name>
<accession>A0A8S1LLU8</accession>
<sequence>MGCSIQKAKSNHRDNFDQIEQLIQSECLSNEQKFRINNNPIVKRRIFNKEKKNLSASQQI</sequence>
<dbReference type="EMBL" id="CAJJDN010000024">
    <property type="protein sequence ID" value="CAD8068737.1"/>
    <property type="molecule type" value="Genomic_DNA"/>
</dbReference>
<keyword evidence="2" id="KW-1185">Reference proteome</keyword>
<evidence type="ECO:0000313" key="1">
    <source>
        <dbReference type="EMBL" id="CAD8068737.1"/>
    </source>
</evidence>
<comment type="caution">
    <text evidence="1">The sequence shown here is derived from an EMBL/GenBank/DDBJ whole genome shotgun (WGS) entry which is preliminary data.</text>
</comment>